<comment type="caution">
    <text evidence="2">The sequence shown here is derived from an EMBL/GenBank/DDBJ whole genome shotgun (WGS) entry which is preliminary data.</text>
</comment>
<feature type="region of interest" description="Disordered" evidence="1">
    <location>
        <begin position="187"/>
        <end position="213"/>
    </location>
</feature>
<evidence type="ECO:0000313" key="3">
    <source>
        <dbReference type="Proteomes" id="UP000559256"/>
    </source>
</evidence>
<name>A0A8H5CBT9_9AGAR</name>
<dbReference type="EMBL" id="JAACJM010000198">
    <property type="protein sequence ID" value="KAF5338236.1"/>
    <property type="molecule type" value="Genomic_DNA"/>
</dbReference>
<gene>
    <name evidence="2" type="ORF">D9758_012847</name>
</gene>
<dbReference type="AlphaFoldDB" id="A0A8H5CBT9"/>
<sequence>MMENSGCKLQSLFLDGVQISSEDLYALLCVTPDLTRLTFHEHGDEDVETDIGTTLLSYLTWLVPTESVNCVHFDHATPLTCHGVRLPKLIDVKLKTRSFLDHTLMKATCDLLESRTALSSQESLTPGPLSLQADISAIREFQFQPLLSASADILNGTDPARHRFEELAQQPSPSYRKVFHLVLPDASDTGDFDDELDSDPETSNRYTYEPPEEPYTYESLTSALNAEEWIGIRTNDPNYPTGADLLLGVYCLNSHIREE</sequence>
<evidence type="ECO:0000256" key="1">
    <source>
        <dbReference type="SAM" id="MobiDB-lite"/>
    </source>
</evidence>
<feature type="compositionally biased region" description="Acidic residues" evidence="1">
    <location>
        <begin position="188"/>
        <end position="200"/>
    </location>
</feature>
<protein>
    <submittedName>
        <fullName evidence="2">Uncharacterized protein</fullName>
    </submittedName>
</protein>
<dbReference type="Proteomes" id="UP000559256">
    <property type="component" value="Unassembled WGS sequence"/>
</dbReference>
<organism evidence="2 3">
    <name type="scientific">Tetrapyrgos nigripes</name>
    <dbReference type="NCBI Taxonomy" id="182062"/>
    <lineage>
        <taxon>Eukaryota</taxon>
        <taxon>Fungi</taxon>
        <taxon>Dikarya</taxon>
        <taxon>Basidiomycota</taxon>
        <taxon>Agaricomycotina</taxon>
        <taxon>Agaricomycetes</taxon>
        <taxon>Agaricomycetidae</taxon>
        <taxon>Agaricales</taxon>
        <taxon>Marasmiineae</taxon>
        <taxon>Marasmiaceae</taxon>
        <taxon>Tetrapyrgos</taxon>
    </lineage>
</organism>
<evidence type="ECO:0000313" key="2">
    <source>
        <dbReference type="EMBL" id="KAF5338236.1"/>
    </source>
</evidence>
<proteinExistence type="predicted"/>
<reference evidence="2 3" key="1">
    <citation type="journal article" date="2020" name="ISME J.">
        <title>Uncovering the hidden diversity of litter-decomposition mechanisms in mushroom-forming fungi.</title>
        <authorList>
            <person name="Floudas D."/>
            <person name="Bentzer J."/>
            <person name="Ahren D."/>
            <person name="Johansson T."/>
            <person name="Persson P."/>
            <person name="Tunlid A."/>
        </authorList>
    </citation>
    <scope>NUCLEOTIDE SEQUENCE [LARGE SCALE GENOMIC DNA]</scope>
    <source>
        <strain evidence="2 3">CBS 291.85</strain>
    </source>
</reference>
<accession>A0A8H5CBT9</accession>
<keyword evidence="3" id="KW-1185">Reference proteome</keyword>